<dbReference type="STRING" id="1137138.A0A067NX66"/>
<dbReference type="InterPro" id="IPR014729">
    <property type="entry name" value="Rossmann-like_a/b/a_fold"/>
</dbReference>
<dbReference type="PANTHER" id="PTHR47815:SF1">
    <property type="entry name" value="UNIVERSAL STRESS PROTEIN A FAMILY PROTEIN C25B2.10"/>
    <property type="match status" value="1"/>
</dbReference>
<dbReference type="InterPro" id="IPR006016">
    <property type="entry name" value="UspA"/>
</dbReference>
<evidence type="ECO:0000313" key="4">
    <source>
        <dbReference type="Proteomes" id="UP000027073"/>
    </source>
</evidence>
<protein>
    <recommendedName>
        <fullName evidence="2">UspA domain-containing protein</fullName>
    </recommendedName>
</protein>
<reference evidence="4" key="1">
    <citation type="journal article" date="2014" name="Proc. Natl. Acad. Sci. U.S.A.">
        <title>Extensive sampling of basidiomycete genomes demonstrates inadequacy of the white-rot/brown-rot paradigm for wood decay fungi.</title>
        <authorList>
            <person name="Riley R."/>
            <person name="Salamov A.A."/>
            <person name="Brown D.W."/>
            <person name="Nagy L.G."/>
            <person name="Floudas D."/>
            <person name="Held B.W."/>
            <person name="Levasseur A."/>
            <person name="Lombard V."/>
            <person name="Morin E."/>
            <person name="Otillar R."/>
            <person name="Lindquist E.A."/>
            <person name="Sun H."/>
            <person name="LaButti K.M."/>
            <person name="Schmutz J."/>
            <person name="Jabbour D."/>
            <person name="Luo H."/>
            <person name="Baker S.E."/>
            <person name="Pisabarro A.G."/>
            <person name="Walton J.D."/>
            <person name="Blanchette R.A."/>
            <person name="Henrissat B."/>
            <person name="Martin F."/>
            <person name="Cullen D."/>
            <person name="Hibbett D.S."/>
            <person name="Grigoriev I.V."/>
        </authorList>
    </citation>
    <scope>NUCLEOTIDE SEQUENCE [LARGE SCALE GENOMIC DNA]</scope>
    <source>
        <strain evidence="4">PC15</strain>
    </source>
</reference>
<name>A0A067NX66_PLEO1</name>
<feature type="compositionally biased region" description="Pro residues" evidence="1">
    <location>
        <begin position="109"/>
        <end position="121"/>
    </location>
</feature>
<dbReference type="SUPFAM" id="SSF52402">
    <property type="entry name" value="Adenine nucleotide alpha hydrolases-like"/>
    <property type="match status" value="1"/>
</dbReference>
<accession>A0A067NX66</accession>
<feature type="region of interest" description="Disordered" evidence="1">
    <location>
        <begin position="334"/>
        <end position="384"/>
    </location>
</feature>
<feature type="compositionally biased region" description="Polar residues" evidence="1">
    <location>
        <begin position="39"/>
        <end position="52"/>
    </location>
</feature>
<evidence type="ECO:0000313" key="3">
    <source>
        <dbReference type="EMBL" id="KDQ32663.1"/>
    </source>
</evidence>
<gene>
    <name evidence="3" type="ORF">PLEOSDRAFT_1110219</name>
</gene>
<feature type="region of interest" description="Disordered" evidence="1">
    <location>
        <begin position="1"/>
        <end position="133"/>
    </location>
</feature>
<dbReference type="InParanoid" id="A0A067NX66"/>
<dbReference type="PANTHER" id="PTHR47815">
    <property type="entry name" value="UNIVERSAL STRESS PROTEIN A FAMILY PROTEIN C25B2.10"/>
    <property type="match status" value="1"/>
</dbReference>
<evidence type="ECO:0000259" key="2">
    <source>
        <dbReference type="Pfam" id="PF00582"/>
    </source>
</evidence>
<feature type="compositionally biased region" description="Low complexity" evidence="1">
    <location>
        <begin position="368"/>
        <end position="384"/>
    </location>
</feature>
<organism evidence="3 4">
    <name type="scientific">Pleurotus ostreatus (strain PC15)</name>
    <name type="common">Oyster mushroom</name>
    <dbReference type="NCBI Taxonomy" id="1137138"/>
    <lineage>
        <taxon>Eukaryota</taxon>
        <taxon>Fungi</taxon>
        <taxon>Dikarya</taxon>
        <taxon>Basidiomycota</taxon>
        <taxon>Agaricomycotina</taxon>
        <taxon>Agaricomycetes</taxon>
        <taxon>Agaricomycetidae</taxon>
        <taxon>Agaricales</taxon>
        <taxon>Pleurotineae</taxon>
        <taxon>Pleurotaceae</taxon>
        <taxon>Pleurotus</taxon>
    </lineage>
</organism>
<dbReference type="Proteomes" id="UP000027073">
    <property type="component" value="Unassembled WGS sequence"/>
</dbReference>
<dbReference type="EMBL" id="KL198004">
    <property type="protein sequence ID" value="KDQ32663.1"/>
    <property type="molecule type" value="Genomic_DNA"/>
</dbReference>
<dbReference type="AlphaFoldDB" id="A0A067NX66"/>
<dbReference type="OrthoDB" id="843225at2759"/>
<dbReference type="VEuPathDB" id="FungiDB:PLEOSDRAFT_1110219"/>
<feature type="compositionally biased region" description="Basic and acidic residues" evidence="1">
    <location>
        <begin position="334"/>
        <end position="355"/>
    </location>
</feature>
<sequence>MSDYGHTHQPLPPAPLRSALKNRDSAHPTPTATPDLRSSRPTTPSGTISPASDSPYITRLPLPGSQSSPTALDGPVALPPLSSTRLRNSLPAATGSGGLFSQSRQQVSSPPPGPAVPPSPLPSLLGLPPSSSLPNPLSPTASIAAQGYTPKVSFDTFENPVASMFSFTLQVKADGYKRTRSTRVFLCASSPDESGREALDWALESLVQDGDELIVCRGVDEDVLEKDHDIIREEAREFMRHIQEKAVETEPDRKLSLILEYVPGKITDTLDRLIALYRPDSVVVGTRGRSVWQNMSIPGMSGMGSIGVGSVSKYCLTHSPVPIIVVRPERKVRKAVEKRRADPKRGRHFDGDHTKPPPLSRPTTRSAPVSMSPPTMSSPVDGGD</sequence>
<feature type="domain" description="UspA" evidence="2">
    <location>
        <begin position="186"/>
        <end position="327"/>
    </location>
</feature>
<dbReference type="Pfam" id="PF00582">
    <property type="entry name" value="Usp"/>
    <property type="match status" value="1"/>
</dbReference>
<proteinExistence type="predicted"/>
<dbReference type="Gene3D" id="3.40.50.620">
    <property type="entry name" value="HUPs"/>
    <property type="match status" value="1"/>
</dbReference>
<feature type="compositionally biased region" description="Low complexity" evidence="1">
    <location>
        <begin position="122"/>
        <end position="133"/>
    </location>
</feature>
<evidence type="ECO:0000256" key="1">
    <source>
        <dbReference type="SAM" id="MobiDB-lite"/>
    </source>
</evidence>
<dbReference type="HOGENOM" id="CLU_060788_0_1_1"/>
<dbReference type="CDD" id="cd23659">
    <property type="entry name" value="USP_At3g01520-like"/>
    <property type="match status" value="1"/>
</dbReference>